<protein>
    <recommendedName>
        <fullName evidence="1">DUF4216 domain-containing protein</fullName>
    </recommendedName>
</protein>
<reference evidence="2" key="1">
    <citation type="submission" date="2022-07" db="EMBL/GenBank/DDBJ databases">
        <authorList>
            <person name="Macas J."/>
            <person name="Novak P."/>
            <person name="Neumann P."/>
        </authorList>
    </citation>
    <scope>NUCLEOTIDE SEQUENCE</scope>
</reference>
<dbReference type="PANTHER" id="PTHR48258:SF15">
    <property type="entry name" value="OS02G0543900 PROTEIN"/>
    <property type="match status" value="1"/>
</dbReference>
<sequence length="236" mass="26953">MIPKRVSRLVEEGDARVSEEVKWLALGPHTSAKTYSGYFVKEYRFHTMDHEKFLKSQNSGIVVTLKSECYASSRDKQPVLGMINYNGSLKDKIDLNYSGKLRVILFRCDWVDVNRGVKRDDMGTTLVNFSYLAHIGTNLLDDLFVLASQVKKVFYARDCKSKDWLVVRHVKVRDMFQMGNNVDHSIHTSNDAIFDVPNLHRVGVDDDNGVDVTPMMEQEVMHDEDDEDEEASIVGT</sequence>
<dbReference type="Proteomes" id="UP001152523">
    <property type="component" value="Unassembled WGS sequence"/>
</dbReference>
<comment type="caution">
    <text evidence="2">The sequence shown here is derived from an EMBL/GenBank/DDBJ whole genome shotgun (WGS) entry which is preliminary data.</text>
</comment>
<dbReference type="Pfam" id="PF13952">
    <property type="entry name" value="DUF4216"/>
    <property type="match status" value="1"/>
</dbReference>
<keyword evidence="3" id="KW-1185">Reference proteome</keyword>
<name>A0AAV0DET5_9ASTE</name>
<organism evidence="2 3">
    <name type="scientific">Cuscuta epithymum</name>
    <dbReference type="NCBI Taxonomy" id="186058"/>
    <lineage>
        <taxon>Eukaryota</taxon>
        <taxon>Viridiplantae</taxon>
        <taxon>Streptophyta</taxon>
        <taxon>Embryophyta</taxon>
        <taxon>Tracheophyta</taxon>
        <taxon>Spermatophyta</taxon>
        <taxon>Magnoliopsida</taxon>
        <taxon>eudicotyledons</taxon>
        <taxon>Gunneridae</taxon>
        <taxon>Pentapetalae</taxon>
        <taxon>asterids</taxon>
        <taxon>lamiids</taxon>
        <taxon>Solanales</taxon>
        <taxon>Convolvulaceae</taxon>
        <taxon>Cuscuteae</taxon>
        <taxon>Cuscuta</taxon>
        <taxon>Cuscuta subgen. Cuscuta</taxon>
    </lineage>
</organism>
<dbReference type="PANTHER" id="PTHR48258">
    <property type="entry name" value="DUF4218 DOMAIN-CONTAINING PROTEIN-RELATED"/>
    <property type="match status" value="1"/>
</dbReference>
<evidence type="ECO:0000313" key="2">
    <source>
        <dbReference type="EMBL" id="CAH9095726.1"/>
    </source>
</evidence>
<evidence type="ECO:0000259" key="1">
    <source>
        <dbReference type="Pfam" id="PF13952"/>
    </source>
</evidence>
<accession>A0AAV0DET5</accession>
<dbReference type="InterPro" id="IPR025312">
    <property type="entry name" value="DUF4216"/>
</dbReference>
<dbReference type="EMBL" id="CAMAPF010000085">
    <property type="protein sequence ID" value="CAH9095726.1"/>
    <property type="molecule type" value="Genomic_DNA"/>
</dbReference>
<evidence type="ECO:0000313" key="3">
    <source>
        <dbReference type="Proteomes" id="UP001152523"/>
    </source>
</evidence>
<feature type="domain" description="DUF4216" evidence="1">
    <location>
        <begin position="93"/>
        <end position="167"/>
    </location>
</feature>
<gene>
    <name evidence="2" type="ORF">CEPIT_LOCUS13369</name>
</gene>
<dbReference type="AlphaFoldDB" id="A0AAV0DET5"/>
<proteinExistence type="predicted"/>